<proteinExistence type="predicted"/>
<dbReference type="PANTHER" id="PTHR35813">
    <property type="entry name" value="INNER MEMBRANE PROTEIN YBAN"/>
    <property type="match status" value="1"/>
</dbReference>
<keyword evidence="3" id="KW-1185">Reference proteome</keyword>
<dbReference type="Pfam" id="PF04304">
    <property type="entry name" value="DUF454"/>
    <property type="match status" value="1"/>
</dbReference>
<gene>
    <name evidence="2" type="ORF">GCM10007350_26820</name>
</gene>
<dbReference type="RefSeq" id="WP_189461407.1">
    <property type="nucleotide sequence ID" value="NZ_BMYO01000007.1"/>
</dbReference>
<comment type="caution">
    <text evidence="2">The sequence shown here is derived from an EMBL/GenBank/DDBJ whole genome shotgun (WGS) entry which is preliminary data.</text>
</comment>
<dbReference type="InterPro" id="IPR007401">
    <property type="entry name" value="DUF454"/>
</dbReference>
<feature type="transmembrane region" description="Helical" evidence="1">
    <location>
        <begin position="97"/>
        <end position="113"/>
    </location>
</feature>
<organism evidence="2 3">
    <name type="scientific">Jeongeupia chitinilytica</name>
    <dbReference type="NCBI Taxonomy" id="1041641"/>
    <lineage>
        <taxon>Bacteria</taxon>
        <taxon>Pseudomonadati</taxon>
        <taxon>Pseudomonadota</taxon>
        <taxon>Betaproteobacteria</taxon>
        <taxon>Neisseriales</taxon>
        <taxon>Chitinibacteraceae</taxon>
        <taxon>Jeongeupia</taxon>
    </lineage>
</organism>
<dbReference type="PANTHER" id="PTHR35813:SF1">
    <property type="entry name" value="INNER MEMBRANE PROTEIN YBAN"/>
    <property type="match status" value="1"/>
</dbReference>
<dbReference type="PIRSF" id="PIRSF016789">
    <property type="entry name" value="DUF454"/>
    <property type="match status" value="1"/>
</dbReference>
<evidence type="ECO:0000313" key="3">
    <source>
        <dbReference type="Proteomes" id="UP000604737"/>
    </source>
</evidence>
<sequence>MLRRNLWRIAGLLALLLGAIGAVLPLLPTTPFVLLAAFCFARGEPAWHAWLLRHKTFGPLLADWEARGAVPRRAKWAATIMMAASLAISTLLIRSQALWFAGVSMALVLIWLWRRPE</sequence>
<reference evidence="3" key="1">
    <citation type="journal article" date="2019" name="Int. J. Syst. Evol. Microbiol.">
        <title>The Global Catalogue of Microorganisms (GCM) 10K type strain sequencing project: providing services to taxonomists for standard genome sequencing and annotation.</title>
        <authorList>
            <consortium name="The Broad Institute Genomics Platform"/>
            <consortium name="The Broad Institute Genome Sequencing Center for Infectious Disease"/>
            <person name="Wu L."/>
            <person name="Ma J."/>
        </authorList>
    </citation>
    <scope>NUCLEOTIDE SEQUENCE [LARGE SCALE GENOMIC DNA]</scope>
    <source>
        <strain evidence="3">KCTC 23701</strain>
    </source>
</reference>
<name>A0ABQ3H2S2_9NEIS</name>
<evidence type="ECO:0000256" key="1">
    <source>
        <dbReference type="SAM" id="Phobius"/>
    </source>
</evidence>
<dbReference type="EMBL" id="BMYO01000007">
    <property type="protein sequence ID" value="GHD65792.1"/>
    <property type="molecule type" value="Genomic_DNA"/>
</dbReference>
<evidence type="ECO:0000313" key="2">
    <source>
        <dbReference type="EMBL" id="GHD65792.1"/>
    </source>
</evidence>
<keyword evidence="1" id="KW-0812">Transmembrane</keyword>
<dbReference type="Proteomes" id="UP000604737">
    <property type="component" value="Unassembled WGS sequence"/>
</dbReference>
<keyword evidence="1" id="KW-0472">Membrane</keyword>
<protein>
    <submittedName>
        <fullName evidence="2">Inner membrane protein</fullName>
    </submittedName>
</protein>
<accession>A0ABQ3H2S2</accession>
<keyword evidence="1" id="KW-1133">Transmembrane helix</keyword>